<evidence type="ECO:0000256" key="2">
    <source>
        <dbReference type="ARBA" id="ARBA00022649"/>
    </source>
</evidence>
<evidence type="ECO:0000256" key="7">
    <source>
        <dbReference type="ARBA" id="ARBA00023016"/>
    </source>
</evidence>
<dbReference type="Proteomes" id="UP000214566">
    <property type="component" value="Unassembled WGS sequence"/>
</dbReference>
<protein>
    <recommendedName>
        <fullName evidence="10">YcfA family protein</fullName>
    </recommendedName>
</protein>
<keyword evidence="4" id="KW-0255">Endonuclease</keyword>
<dbReference type="InterPro" id="IPR038570">
    <property type="entry name" value="HicA_sf"/>
</dbReference>
<evidence type="ECO:0008006" key="10">
    <source>
        <dbReference type="Google" id="ProtNLM"/>
    </source>
</evidence>
<name>A0A238D8U1_THIDL</name>
<keyword evidence="5" id="KW-0378">Hydrolase</keyword>
<accession>A0A238D8U1</accession>
<dbReference type="GO" id="GO:0016787">
    <property type="term" value="F:hydrolase activity"/>
    <property type="evidence" value="ECO:0007669"/>
    <property type="project" value="UniProtKB-KW"/>
</dbReference>
<dbReference type="GO" id="GO:0003729">
    <property type="term" value="F:mRNA binding"/>
    <property type="evidence" value="ECO:0007669"/>
    <property type="project" value="InterPro"/>
</dbReference>
<organism evidence="8 9">
    <name type="scientific">Thiomonas delicata</name>
    <name type="common">Thiomonas cuprina</name>
    <dbReference type="NCBI Taxonomy" id="364030"/>
    <lineage>
        <taxon>Bacteria</taxon>
        <taxon>Pseudomonadati</taxon>
        <taxon>Pseudomonadota</taxon>
        <taxon>Betaproteobacteria</taxon>
        <taxon>Burkholderiales</taxon>
        <taxon>Thiomonas</taxon>
    </lineage>
</organism>
<dbReference type="RefSeq" id="WP_094161754.1">
    <property type="nucleotide sequence ID" value="NZ_LT592171.1"/>
</dbReference>
<dbReference type="OrthoDB" id="9811409at2"/>
<reference evidence="8 9" key="1">
    <citation type="submission" date="2016-06" db="EMBL/GenBank/DDBJ databases">
        <authorList>
            <person name="Kjaerup R.B."/>
            <person name="Dalgaard T.S."/>
            <person name="Juul-Madsen H.R."/>
        </authorList>
    </citation>
    <scope>NUCLEOTIDE SEQUENCE [LARGE SCALE GENOMIC DNA]</scope>
    <source>
        <strain evidence="8 9">DSM 16361</strain>
    </source>
</reference>
<proteinExistence type="inferred from homology"/>
<keyword evidence="3" id="KW-0540">Nuclease</keyword>
<dbReference type="Pfam" id="PF07927">
    <property type="entry name" value="HicA_toxin"/>
    <property type="match status" value="1"/>
</dbReference>
<keyword evidence="9" id="KW-1185">Reference proteome</keyword>
<evidence type="ECO:0000313" key="8">
    <source>
        <dbReference type="EMBL" id="SBP89726.1"/>
    </source>
</evidence>
<dbReference type="Gene3D" id="3.30.920.30">
    <property type="entry name" value="Hypothetical protein"/>
    <property type="match status" value="1"/>
</dbReference>
<sequence>MRLPRDLSGSDLVKRLDRLGYHVTRQTGSHMRLTSTARGEHHITVPRHDPLRIGTLAAVLDAVAVHHGLSRDALLERLFD</sequence>
<dbReference type="SUPFAM" id="SSF54786">
    <property type="entry name" value="YcfA/nrd intein domain"/>
    <property type="match status" value="1"/>
</dbReference>
<evidence type="ECO:0000256" key="1">
    <source>
        <dbReference type="ARBA" id="ARBA00006620"/>
    </source>
</evidence>
<evidence type="ECO:0000256" key="4">
    <source>
        <dbReference type="ARBA" id="ARBA00022759"/>
    </source>
</evidence>
<evidence type="ECO:0000313" key="9">
    <source>
        <dbReference type="Proteomes" id="UP000214566"/>
    </source>
</evidence>
<keyword evidence="2" id="KW-1277">Toxin-antitoxin system</keyword>
<keyword evidence="7" id="KW-0346">Stress response</keyword>
<dbReference type="EMBL" id="FLMQ01000057">
    <property type="protein sequence ID" value="SBP89726.1"/>
    <property type="molecule type" value="Genomic_DNA"/>
</dbReference>
<evidence type="ECO:0000256" key="5">
    <source>
        <dbReference type="ARBA" id="ARBA00022801"/>
    </source>
</evidence>
<gene>
    <name evidence="8" type="ORF">THIARS_80250</name>
</gene>
<dbReference type="GO" id="GO:0004519">
    <property type="term" value="F:endonuclease activity"/>
    <property type="evidence" value="ECO:0007669"/>
    <property type="project" value="UniProtKB-KW"/>
</dbReference>
<evidence type="ECO:0000256" key="6">
    <source>
        <dbReference type="ARBA" id="ARBA00022884"/>
    </source>
</evidence>
<comment type="similarity">
    <text evidence="1">Belongs to the HicA mRNA interferase family.</text>
</comment>
<keyword evidence="6" id="KW-0694">RNA-binding</keyword>
<dbReference type="AlphaFoldDB" id="A0A238D8U1"/>
<dbReference type="InterPro" id="IPR012933">
    <property type="entry name" value="HicA_mRNA_interferase"/>
</dbReference>
<evidence type="ECO:0000256" key="3">
    <source>
        <dbReference type="ARBA" id="ARBA00022722"/>
    </source>
</evidence>